<feature type="transmembrane region" description="Helical" evidence="1">
    <location>
        <begin position="331"/>
        <end position="349"/>
    </location>
</feature>
<dbReference type="OrthoDB" id="607947at2"/>
<dbReference type="Proteomes" id="UP000192276">
    <property type="component" value="Unassembled WGS sequence"/>
</dbReference>
<dbReference type="SUPFAM" id="SSF53850">
    <property type="entry name" value="Periplasmic binding protein-like II"/>
    <property type="match status" value="1"/>
</dbReference>
<evidence type="ECO:0008006" key="7">
    <source>
        <dbReference type="Google" id="ProtNLM"/>
    </source>
</evidence>
<feature type="chain" id="PRO_5012551445" description="Solute-binding protein family 3/N-terminal domain-containing protein" evidence="2">
    <location>
        <begin position="25"/>
        <end position="589"/>
    </location>
</feature>
<evidence type="ECO:0000313" key="6">
    <source>
        <dbReference type="Proteomes" id="UP000192276"/>
    </source>
</evidence>
<gene>
    <name evidence="5" type="ORF">A4R26_02365</name>
</gene>
<feature type="domain" description="Signal transduction histidine kinase internal region" evidence="4">
    <location>
        <begin position="381"/>
        <end position="460"/>
    </location>
</feature>
<dbReference type="Pfam" id="PF00497">
    <property type="entry name" value="SBP_bac_3"/>
    <property type="match status" value="1"/>
</dbReference>
<dbReference type="AlphaFoldDB" id="A0A1V9FIZ0"/>
<dbReference type="GO" id="GO:0000155">
    <property type="term" value="F:phosphorelay sensor kinase activity"/>
    <property type="evidence" value="ECO:0007669"/>
    <property type="project" value="InterPro"/>
</dbReference>
<keyword evidence="1" id="KW-0472">Membrane</keyword>
<dbReference type="InterPro" id="IPR010559">
    <property type="entry name" value="Sig_transdc_His_kin_internal"/>
</dbReference>
<evidence type="ECO:0000256" key="2">
    <source>
        <dbReference type="SAM" id="SignalP"/>
    </source>
</evidence>
<comment type="caution">
    <text evidence="5">The sequence shown here is derived from an EMBL/GenBank/DDBJ whole genome shotgun (WGS) entry which is preliminary data.</text>
</comment>
<evidence type="ECO:0000256" key="1">
    <source>
        <dbReference type="SAM" id="Phobius"/>
    </source>
</evidence>
<accession>A0A1V9FIZ0</accession>
<dbReference type="InterPro" id="IPR050640">
    <property type="entry name" value="Bact_2-comp_sensor_kinase"/>
</dbReference>
<dbReference type="GO" id="GO:0016020">
    <property type="term" value="C:membrane"/>
    <property type="evidence" value="ECO:0007669"/>
    <property type="project" value="InterPro"/>
</dbReference>
<dbReference type="Pfam" id="PF06580">
    <property type="entry name" value="His_kinase"/>
    <property type="match status" value="1"/>
</dbReference>
<keyword evidence="1" id="KW-1133">Transmembrane helix</keyword>
<keyword evidence="1" id="KW-0812">Transmembrane</keyword>
<evidence type="ECO:0000313" key="5">
    <source>
        <dbReference type="EMBL" id="OQP58329.1"/>
    </source>
</evidence>
<organism evidence="5 6">
    <name type="scientific">Niastella populi</name>
    <dbReference type="NCBI Taxonomy" id="550983"/>
    <lineage>
        <taxon>Bacteria</taxon>
        <taxon>Pseudomonadati</taxon>
        <taxon>Bacteroidota</taxon>
        <taxon>Chitinophagia</taxon>
        <taxon>Chitinophagales</taxon>
        <taxon>Chitinophagaceae</taxon>
        <taxon>Niastella</taxon>
    </lineage>
</organism>
<evidence type="ECO:0000259" key="4">
    <source>
        <dbReference type="Pfam" id="PF06580"/>
    </source>
</evidence>
<dbReference type="EMBL" id="LWBP01000188">
    <property type="protein sequence ID" value="OQP58329.1"/>
    <property type="molecule type" value="Genomic_DNA"/>
</dbReference>
<sequence length="589" mass="67533">MKWYKMVLLIVCVLAAWPCLPVKAQDFTGQGDSWQEVFANKKGTVTALYDDIEPFIYMNREGVLEGVEHEIMESLKPYLKKKYGIELTIQWERAGSFNNIYNTVKTTRRQGIFGWSYYSITPERRKEVQFSAPYMPDLNVLVTNNREPMYATSQEFTVKLKDMNAYIMPGTTMEEDVQSLKEHFYPSLPVKKVDLDYDVLRLVAGDKNGFGYVPLSIYIVALQKGIKVKRQNVLSSRREGFAGVMPLHSDWKPILDEYFMSEDFRLLTGTIVARYLGSEVKDLVFGPAEQKAASATLHTLDLVSLEKEIVTKRLMDTALEVQRHQSMRNSMLVALFFIVLLTGVLYSRYRTKQKLNRQLQEHNQQIIGQHKKIGHMNRLLKLKVLQARMNPHFIFNSLNSIQYFIAGDDKKASLQYIGRFSAFLRKVINYGDELSIPVTAEAELLKEYLWLEHCRFPGRFDYEIKTGPNIQQASILPLLSLGMAEETLYKGLLNLPPAQKGKLVIHFNTENNCLVVFITDNGMARSQAIALEKKKGLNGQENMLESRIELFNAQNGKKIIRKIKEAEHAGDDNISILEIPQPLFSQEQA</sequence>
<dbReference type="RefSeq" id="WP_133054713.1">
    <property type="nucleotide sequence ID" value="NZ_LWBP01000188.1"/>
</dbReference>
<dbReference type="STRING" id="550983.A4R26_02365"/>
<feature type="domain" description="Solute-binding protein family 3/N-terminal" evidence="3">
    <location>
        <begin position="49"/>
        <end position="378"/>
    </location>
</feature>
<reference evidence="6" key="1">
    <citation type="submission" date="2016-04" db="EMBL/GenBank/DDBJ databases">
        <authorList>
            <person name="Chen L."/>
            <person name="Zhuang W."/>
            <person name="Wang G."/>
        </authorList>
    </citation>
    <scope>NUCLEOTIDE SEQUENCE [LARGE SCALE GENOMIC DNA]</scope>
    <source>
        <strain evidence="6">208</strain>
    </source>
</reference>
<keyword evidence="2" id="KW-0732">Signal</keyword>
<proteinExistence type="predicted"/>
<protein>
    <recommendedName>
        <fullName evidence="7">Solute-binding protein family 3/N-terminal domain-containing protein</fullName>
    </recommendedName>
</protein>
<evidence type="ECO:0000259" key="3">
    <source>
        <dbReference type="Pfam" id="PF00497"/>
    </source>
</evidence>
<dbReference type="InterPro" id="IPR001638">
    <property type="entry name" value="Solute-binding_3/MltF_N"/>
</dbReference>
<dbReference type="PANTHER" id="PTHR34220:SF7">
    <property type="entry name" value="SENSOR HISTIDINE KINASE YPDA"/>
    <property type="match status" value="1"/>
</dbReference>
<feature type="signal peptide" evidence="2">
    <location>
        <begin position="1"/>
        <end position="24"/>
    </location>
</feature>
<keyword evidence="6" id="KW-1185">Reference proteome</keyword>
<dbReference type="Gene3D" id="3.40.190.10">
    <property type="entry name" value="Periplasmic binding protein-like II"/>
    <property type="match status" value="1"/>
</dbReference>
<name>A0A1V9FIZ0_9BACT</name>
<dbReference type="PANTHER" id="PTHR34220">
    <property type="entry name" value="SENSOR HISTIDINE KINASE YPDA"/>
    <property type="match status" value="1"/>
</dbReference>